<feature type="region of interest" description="Disordered" evidence="2">
    <location>
        <begin position="32"/>
        <end position="70"/>
    </location>
</feature>
<name>A0AA40HFN5_CNENI</name>
<dbReference type="AlphaFoldDB" id="A0AA40HFN5"/>
<comment type="caution">
    <text evidence="3">The sequence shown here is derived from an EMBL/GenBank/DDBJ whole genome shotgun (WGS) entry which is preliminary data.</text>
</comment>
<evidence type="ECO:0000256" key="2">
    <source>
        <dbReference type="SAM" id="MobiDB-lite"/>
    </source>
</evidence>
<feature type="region of interest" description="Disordered" evidence="2">
    <location>
        <begin position="592"/>
        <end position="647"/>
    </location>
</feature>
<feature type="compositionally biased region" description="Basic and acidic residues" evidence="2">
    <location>
        <begin position="312"/>
        <end position="328"/>
    </location>
</feature>
<dbReference type="InterPro" id="IPR020984">
    <property type="entry name" value="Speedy"/>
</dbReference>
<proteinExistence type="inferred from homology"/>
<evidence type="ECO:0000313" key="4">
    <source>
        <dbReference type="Proteomes" id="UP001177744"/>
    </source>
</evidence>
<dbReference type="InterPro" id="IPR057742">
    <property type="entry name" value="Speedy_E"/>
</dbReference>
<feature type="region of interest" description="Disordered" evidence="2">
    <location>
        <begin position="284"/>
        <end position="329"/>
    </location>
</feature>
<dbReference type="GO" id="GO:0019901">
    <property type="term" value="F:protein kinase binding"/>
    <property type="evidence" value="ECO:0007669"/>
    <property type="project" value="InterPro"/>
</dbReference>
<evidence type="ECO:0000256" key="1">
    <source>
        <dbReference type="ARBA" id="ARBA00010932"/>
    </source>
</evidence>
<dbReference type="PANTHER" id="PTHR31156">
    <property type="entry name" value="WBSCR19-LIKE PROTEIN"/>
    <property type="match status" value="1"/>
</dbReference>
<dbReference type="EMBL" id="JAULJE010000021">
    <property type="protein sequence ID" value="KAK1330318.1"/>
    <property type="molecule type" value="Genomic_DNA"/>
</dbReference>
<protein>
    <submittedName>
        <fullName evidence="3">Uncharacterized protein</fullName>
    </submittedName>
</protein>
<accession>A0AA40HFN5</accession>
<keyword evidence="4" id="KW-1185">Reference proteome</keyword>
<sequence length="759" mass="81824">MTSEASDLPDWKDPIPWCLATEVGNSIFSKNLNRSASRCPERDDSGEIMASGGPSFQREKQRPQPSCSGCPQEVRVVEVVPGPSGPCAEGRALPQSAGRKRKREWPTEEEPAPGAQDVWAVETLCGLKMKLKRQRVSSVRPEHHQAFTRLLEDPVIKRFLAWDTNLRLSDKYLLSMVVAYFSRVGLFSWQYQRMHFFLALYLALDMEEDYEDPKEAILSFLFGKNNCPLRPLFHKLRFQFFCALGWRARVTREECEEIQAFDPELWVWGRDRALLSEATEPKVGLKEGGSVSSQIPEPRADSTFQQEVNPDAQDRQEEGKQHPEELRKTSSKLNSDVCLFLGALRGHGRLHRLPSVTRAVGPGGARARPPTSAALPDPGRGSGRSPRAAASIGCPPRPRAVGPGGARARPPRSADLRDPGRGSGRSPPTAASAASIGCPPGPGPWVREAPAHGRLHRLPSRTRAVGPGGARARPPPSAALPDPGRGSRRRPRTAASIGCPPRPGLWVREEPAHGRLHRLPSRTLAVGPGGVRPQPPPSAALPDPGRGSGRRPRTAASIGCPPGPGPWVWEVPAHGRLHRLTSATGPWVREVPAHGRLHRLTSATRALGPGGARPRPPTSDALPDPVRGSGRSPPTAANIGCPPGPGPWVWEEPAHGRLHRLPSETGCLHHLPSETSCLDQLPSATRAVGLGGDCTRPAPSAAHSGLGIGPARFQCMAGAVCCLSQPGLWAWETQAAYTPPSHPPTLPPLRSAPICSWGV</sequence>
<feature type="region of interest" description="Disordered" evidence="2">
    <location>
        <begin position="85"/>
        <end position="112"/>
    </location>
</feature>
<organism evidence="3 4">
    <name type="scientific">Cnephaeus nilssonii</name>
    <name type="common">Northern bat</name>
    <name type="synonym">Eptesicus nilssonii</name>
    <dbReference type="NCBI Taxonomy" id="3371016"/>
    <lineage>
        <taxon>Eukaryota</taxon>
        <taxon>Metazoa</taxon>
        <taxon>Chordata</taxon>
        <taxon>Craniata</taxon>
        <taxon>Vertebrata</taxon>
        <taxon>Euteleostomi</taxon>
        <taxon>Mammalia</taxon>
        <taxon>Eutheria</taxon>
        <taxon>Laurasiatheria</taxon>
        <taxon>Chiroptera</taxon>
        <taxon>Yangochiroptera</taxon>
        <taxon>Vespertilionidae</taxon>
        <taxon>Cnephaeus</taxon>
    </lineage>
</organism>
<evidence type="ECO:0000313" key="3">
    <source>
        <dbReference type="EMBL" id="KAK1330318.1"/>
    </source>
</evidence>
<reference evidence="3" key="1">
    <citation type="submission" date="2023-06" db="EMBL/GenBank/DDBJ databases">
        <title>Reference genome for the Northern bat (Eptesicus nilssonii), a most northern bat species.</title>
        <authorList>
            <person name="Laine V.N."/>
            <person name="Pulliainen A.T."/>
            <person name="Lilley T.M."/>
        </authorList>
    </citation>
    <scope>NUCLEOTIDE SEQUENCE</scope>
    <source>
        <strain evidence="3">BLF_Eptnil</strain>
        <tissue evidence="3">Kidney</tissue>
    </source>
</reference>
<dbReference type="Proteomes" id="UP001177744">
    <property type="component" value="Unassembled WGS sequence"/>
</dbReference>
<feature type="region of interest" description="Disordered" evidence="2">
    <location>
        <begin position="354"/>
        <end position="507"/>
    </location>
</feature>
<comment type="similarity">
    <text evidence="1">Belongs to the Speedy/Ringo family.</text>
</comment>
<feature type="region of interest" description="Disordered" evidence="2">
    <location>
        <begin position="522"/>
        <end position="564"/>
    </location>
</feature>
<gene>
    <name evidence="3" type="ORF">QTO34_010506</name>
</gene>
<dbReference type="Pfam" id="PF11357">
    <property type="entry name" value="Spy1"/>
    <property type="match status" value="1"/>
</dbReference>